<organism evidence="22 23">
    <name type="scientific">Desulfotignum balticum</name>
    <dbReference type="NCBI Taxonomy" id="115781"/>
    <lineage>
        <taxon>Bacteria</taxon>
        <taxon>Pseudomonadati</taxon>
        <taxon>Thermodesulfobacteriota</taxon>
        <taxon>Desulfobacteria</taxon>
        <taxon>Desulfobacterales</taxon>
        <taxon>Desulfobacteraceae</taxon>
        <taxon>Desulfotignum</taxon>
    </lineage>
</organism>
<dbReference type="InterPro" id="IPR013437">
    <property type="entry name" value="FtsW"/>
</dbReference>
<evidence type="ECO:0000256" key="9">
    <source>
        <dbReference type="ARBA" id="ARBA00022984"/>
    </source>
</evidence>
<dbReference type="EC" id="2.4.99.28" evidence="19"/>
<evidence type="ECO:0000256" key="18">
    <source>
        <dbReference type="ARBA" id="ARBA00041418"/>
    </source>
</evidence>
<dbReference type="GO" id="GO:0005886">
    <property type="term" value="C:plasma membrane"/>
    <property type="evidence" value="ECO:0007669"/>
    <property type="project" value="UniProtKB-SubCell"/>
</dbReference>
<sequence>MANVRSVHPIFKERLLLFPALMLCGIGIVMVYSASSAISMQHHFTLFYYLQRQIIFFGISLGVLFAAASFPHRFYNHLAYVILITALICLTAVLIPGLGIEANGAHRWLDLGMFRFQPAEFAKLALILFLGYSLAKKQPMITDFSVGFMPHIMVFAVFATLIIFQPDFGTIVVLGLICWGMMFVAGVKIWHLLCPLPFIIPVVYFLVFKVEYRLTRILTFLDPWEDPYNAGYQITHSLKAFGSGGLFGQGIGMGMQKMHYLPEPHTDFIFSIIGEELGLIGVLAILTLYAVILVRGCSIARNADTVFGAITATGLTLYLAIQIIINIGVSLSVFPTKGLTLPFISYGGTSLIINMAVMGILMNIGATRSAPSKKEGQA</sequence>
<keyword evidence="7 21" id="KW-0812">Transmembrane</keyword>
<feature type="transmembrane region" description="Helical" evidence="21">
    <location>
        <begin position="78"/>
        <end position="100"/>
    </location>
</feature>
<comment type="catalytic activity">
    <reaction evidence="20">
        <text>[GlcNAc-(1-&gt;4)-Mur2Ac(oyl-L-Ala-gamma-D-Glu-L-Lys-D-Ala-D-Ala)](n)-di-trans,octa-cis-undecaprenyl diphosphate + beta-D-GlcNAc-(1-&gt;4)-Mur2Ac(oyl-L-Ala-gamma-D-Glu-L-Lys-D-Ala-D-Ala)-di-trans,octa-cis-undecaprenyl diphosphate = [GlcNAc-(1-&gt;4)-Mur2Ac(oyl-L-Ala-gamma-D-Glu-L-Lys-D-Ala-D-Ala)](n+1)-di-trans,octa-cis-undecaprenyl diphosphate + di-trans,octa-cis-undecaprenyl diphosphate + H(+)</text>
        <dbReference type="Rhea" id="RHEA:23708"/>
        <dbReference type="Rhea" id="RHEA-COMP:9602"/>
        <dbReference type="Rhea" id="RHEA-COMP:9603"/>
        <dbReference type="ChEBI" id="CHEBI:15378"/>
        <dbReference type="ChEBI" id="CHEBI:58405"/>
        <dbReference type="ChEBI" id="CHEBI:60033"/>
        <dbReference type="ChEBI" id="CHEBI:78435"/>
        <dbReference type="EC" id="2.4.99.28"/>
    </reaction>
</comment>
<feature type="transmembrane region" description="Helical" evidence="21">
    <location>
        <begin position="268"/>
        <end position="294"/>
    </location>
</feature>
<evidence type="ECO:0000256" key="14">
    <source>
        <dbReference type="ARBA" id="ARBA00032370"/>
    </source>
</evidence>
<dbReference type="InterPro" id="IPR001182">
    <property type="entry name" value="FtsW/RodA"/>
</dbReference>
<dbReference type="GO" id="GO:0032153">
    <property type="term" value="C:cell division site"/>
    <property type="evidence" value="ECO:0007669"/>
    <property type="project" value="TreeGrafter"/>
</dbReference>
<feature type="transmembrane region" description="Helical" evidence="21">
    <location>
        <begin position="170"/>
        <end position="187"/>
    </location>
</feature>
<evidence type="ECO:0000256" key="4">
    <source>
        <dbReference type="ARBA" id="ARBA00022618"/>
    </source>
</evidence>
<evidence type="ECO:0000256" key="5">
    <source>
        <dbReference type="ARBA" id="ARBA00022676"/>
    </source>
</evidence>
<keyword evidence="3" id="KW-1003">Cell membrane</keyword>
<keyword evidence="11 21" id="KW-0472">Membrane</keyword>
<evidence type="ECO:0000256" key="16">
    <source>
        <dbReference type="ARBA" id="ARBA00038053"/>
    </source>
</evidence>
<name>A0A931CXV3_9BACT</name>
<keyword evidence="9" id="KW-0573">Peptidoglycan synthesis</keyword>
<evidence type="ECO:0000256" key="7">
    <source>
        <dbReference type="ARBA" id="ARBA00022692"/>
    </source>
</evidence>
<feature type="transmembrane region" description="Helical" evidence="21">
    <location>
        <begin position="112"/>
        <end position="132"/>
    </location>
</feature>
<evidence type="ECO:0000256" key="10">
    <source>
        <dbReference type="ARBA" id="ARBA00022989"/>
    </source>
</evidence>
<feature type="transmembrane region" description="Helical" evidence="21">
    <location>
        <begin position="306"/>
        <end position="331"/>
    </location>
</feature>
<evidence type="ECO:0000256" key="21">
    <source>
        <dbReference type="SAM" id="Phobius"/>
    </source>
</evidence>
<dbReference type="AlphaFoldDB" id="A0A931CXV3"/>
<comment type="similarity">
    <text evidence="16">Belongs to the SEDS family. FtsW subfamily.</text>
</comment>
<proteinExistence type="inferred from homology"/>
<keyword evidence="6" id="KW-0808">Transferase</keyword>
<accession>A0A931CXV3</accession>
<feature type="transmembrane region" description="Helical" evidence="21">
    <location>
        <begin position="15"/>
        <end position="34"/>
    </location>
</feature>
<evidence type="ECO:0000256" key="15">
    <source>
        <dbReference type="ARBA" id="ARBA00033270"/>
    </source>
</evidence>
<keyword evidence="13" id="KW-0961">Cell wall biogenesis/degradation</keyword>
<keyword evidence="5" id="KW-0328">Glycosyltransferase</keyword>
<dbReference type="Proteomes" id="UP000706172">
    <property type="component" value="Unassembled WGS sequence"/>
</dbReference>
<feature type="transmembrane region" description="Helical" evidence="21">
    <location>
        <begin position="144"/>
        <end position="164"/>
    </location>
</feature>
<feature type="transmembrane region" description="Helical" evidence="21">
    <location>
        <begin position="343"/>
        <end position="364"/>
    </location>
</feature>
<gene>
    <name evidence="22" type="primary">ftsW</name>
    <name evidence="22" type="ORF">H0S81_05760</name>
</gene>
<protein>
    <recommendedName>
        <fullName evidence="17">Probable peptidoglycan glycosyltransferase FtsW</fullName>
        <ecNumber evidence="19">2.4.99.28</ecNumber>
    </recommendedName>
    <alternativeName>
        <fullName evidence="18">Cell division protein FtsW</fullName>
    </alternativeName>
    <alternativeName>
        <fullName evidence="15">Cell wall polymerase</fullName>
    </alternativeName>
    <alternativeName>
        <fullName evidence="14">Peptidoglycan polymerase</fullName>
    </alternativeName>
</protein>
<dbReference type="GO" id="GO:0015648">
    <property type="term" value="F:lipid-linked peptidoglycan transporter activity"/>
    <property type="evidence" value="ECO:0007669"/>
    <property type="project" value="TreeGrafter"/>
</dbReference>
<reference evidence="22" key="1">
    <citation type="submission" date="2020-07" db="EMBL/GenBank/DDBJ databases">
        <title>Severe corrosion of carbon steel in oil field produced water can be linked to methanogenic archaea containing a special type of NiFe hydrogenase.</title>
        <authorList>
            <person name="Lahme S."/>
            <person name="Mand J."/>
            <person name="Longwell J."/>
            <person name="Smith R."/>
            <person name="Enning D."/>
        </authorList>
    </citation>
    <scope>NUCLEOTIDE SEQUENCE</scope>
    <source>
        <strain evidence="22">MIC098Bin6</strain>
    </source>
</reference>
<dbReference type="GO" id="GO:0008360">
    <property type="term" value="P:regulation of cell shape"/>
    <property type="evidence" value="ECO:0007669"/>
    <property type="project" value="UniProtKB-KW"/>
</dbReference>
<comment type="pathway">
    <text evidence="2">Cell wall biogenesis; peptidoglycan biosynthesis.</text>
</comment>
<feature type="transmembrane region" description="Helical" evidence="21">
    <location>
        <begin position="54"/>
        <end position="71"/>
    </location>
</feature>
<evidence type="ECO:0000256" key="3">
    <source>
        <dbReference type="ARBA" id="ARBA00022475"/>
    </source>
</evidence>
<dbReference type="GO" id="GO:0008955">
    <property type="term" value="F:peptidoglycan glycosyltransferase activity"/>
    <property type="evidence" value="ECO:0007669"/>
    <property type="project" value="UniProtKB-EC"/>
</dbReference>
<evidence type="ECO:0000256" key="17">
    <source>
        <dbReference type="ARBA" id="ARBA00041185"/>
    </source>
</evidence>
<dbReference type="Pfam" id="PF01098">
    <property type="entry name" value="FTSW_RODA_SPOVE"/>
    <property type="match status" value="1"/>
</dbReference>
<dbReference type="PANTHER" id="PTHR30474:SF2">
    <property type="entry name" value="PEPTIDOGLYCAN GLYCOSYLTRANSFERASE FTSW-RELATED"/>
    <property type="match status" value="1"/>
</dbReference>
<dbReference type="PANTHER" id="PTHR30474">
    <property type="entry name" value="CELL CYCLE PROTEIN"/>
    <property type="match status" value="1"/>
</dbReference>
<comment type="subcellular location">
    <subcellularLocation>
        <location evidence="1">Cell membrane</location>
        <topology evidence="1">Multi-pass membrane protein</topology>
    </subcellularLocation>
</comment>
<evidence type="ECO:0000256" key="6">
    <source>
        <dbReference type="ARBA" id="ARBA00022679"/>
    </source>
</evidence>
<evidence type="ECO:0000256" key="19">
    <source>
        <dbReference type="ARBA" id="ARBA00044770"/>
    </source>
</evidence>
<evidence type="ECO:0000256" key="2">
    <source>
        <dbReference type="ARBA" id="ARBA00004752"/>
    </source>
</evidence>
<keyword evidence="8" id="KW-0133">Cell shape</keyword>
<dbReference type="GO" id="GO:0009252">
    <property type="term" value="P:peptidoglycan biosynthetic process"/>
    <property type="evidence" value="ECO:0007669"/>
    <property type="project" value="UniProtKB-KW"/>
</dbReference>
<keyword evidence="12" id="KW-0131">Cell cycle</keyword>
<evidence type="ECO:0000256" key="20">
    <source>
        <dbReference type="ARBA" id="ARBA00049902"/>
    </source>
</evidence>
<dbReference type="GO" id="GO:0051301">
    <property type="term" value="P:cell division"/>
    <property type="evidence" value="ECO:0007669"/>
    <property type="project" value="UniProtKB-KW"/>
</dbReference>
<evidence type="ECO:0000256" key="13">
    <source>
        <dbReference type="ARBA" id="ARBA00023316"/>
    </source>
</evidence>
<feature type="transmembrane region" description="Helical" evidence="21">
    <location>
        <begin position="192"/>
        <end position="210"/>
    </location>
</feature>
<keyword evidence="10 21" id="KW-1133">Transmembrane helix</keyword>
<keyword evidence="4" id="KW-0132">Cell division</keyword>
<evidence type="ECO:0000256" key="1">
    <source>
        <dbReference type="ARBA" id="ARBA00004651"/>
    </source>
</evidence>
<evidence type="ECO:0000256" key="8">
    <source>
        <dbReference type="ARBA" id="ARBA00022960"/>
    </source>
</evidence>
<evidence type="ECO:0000313" key="22">
    <source>
        <dbReference type="EMBL" id="MBG0779414.1"/>
    </source>
</evidence>
<evidence type="ECO:0000256" key="12">
    <source>
        <dbReference type="ARBA" id="ARBA00023306"/>
    </source>
</evidence>
<dbReference type="NCBIfam" id="TIGR02614">
    <property type="entry name" value="ftsW"/>
    <property type="match status" value="1"/>
</dbReference>
<evidence type="ECO:0000313" key="23">
    <source>
        <dbReference type="Proteomes" id="UP000706172"/>
    </source>
</evidence>
<comment type="caution">
    <text evidence="22">The sequence shown here is derived from an EMBL/GenBank/DDBJ whole genome shotgun (WGS) entry which is preliminary data.</text>
</comment>
<dbReference type="EMBL" id="JACCQK010000307">
    <property type="protein sequence ID" value="MBG0779414.1"/>
    <property type="molecule type" value="Genomic_DNA"/>
</dbReference>
<evidence type="ECO:0000256" key="11">
    <source>
        <dbReference type="ARBA" id="ARBA00023136"/>
    </source>
</evidence>
<dbReference type="GO" id="GO:0071555">
    <property type="term" value="P:cell wall organization"/>
    <property type="evidence" value="ECO:0007669"/>
    <property type="project" value="UniProtKB-KW"/>
</dbReference>